<evidence type="ECO:0000259" key="6">
    <source>
        <dbReference type="Pfam" id="PF01048"/>
    </source>
</evidence>
<organism evidence="7 8">
    <name type="scientific">Streblomastix strix</name>
    <dbReference type="NCBI Taxonomy" id="222440"/>
    <lineage>
        <taxon>Eukaryota</taxon>
        <taxon>Metamonada</taxon>
        <taxon>Preaxostyla</taxon>
        <taxon>Oxymonadida</taxon>
        <taxon>Streblomastigidae</taxon>
        <taxon>Streblomastix</taxon>
    </lineage>
</organism>
<dbReference type="InterPro" id="IPR011268">
    <property type="entry name" value="Purine_phosphorylase"/>
</dbReference>
<dbReference type="EMBL" id="SNRW01006771">
    <property type="protein sequence ID" value="KAA6382466.1"/>
    <property type="molecule type" value="Genomic_DNA"/>
</dbReference>
<dbReference type="NCBIfam" id="NF006054">
    <property type="entry name" value="PRK08202.1"/>
    <property type="match status" value="1"/>
</dbReference>
<dbReference type="NCBIfam" id="TIGR01697">
    <property type="entry name" value="PNPH-PUNA-XAPA"/>
    <property type="match status" value="1"/>
</dbReference>
<comment type="caution">
    <text evidence="7">The sequence shown here is derived from an EMBL/GenBank/DDBJ whole genome shotgun (WGS) entry which is preliminary data.</text>
</comment>
<dbReference type="NCBIfam" id="TIGR01700">
    <property type="entry name" value="PNPH"/>
    <property type="match status" value="1"/>
</dbReference>
<feature type="domain" description="Nucleoside phosphorylase" evidence="6">
    <location>
        <begin position="34"/>
        <end position="282"/>
    </location>
</feature>
<dbReference type="Proteomes" id="UP000324800">
    <property type="component" value="Unassembled WGS sequence"/>
</dbReference>
<evidence type="ECO:0000256" key="5">
    <source>
        <dbReference type="PIRNR" id="PIRNR000477"/>
    </source>
</evidence>
<dbReference type="InterPro" id="IPR000845">
    <property type="entry name" value="Nucleoside_phosphorylase_d"/>
</dbReference>
<dbReference type="Gene3D" id="3.40.50.1580">
    <property type="entry name" value="Nucleoside phosphorylase domain"/>
    <property type="match status" value="1"/>
</dbReference>
<dbReference type="Pfam" id="PF01048">
    <property type="entry name" value="PNP_UDP_1"/>
    <property type="match status" value="1"/>
</dbReference>
<gene>
    <name evidence="7" type="ORF">EZS28_022007</name>
</gene>
<evidence type="ECO:0000256" key="1">
    <source>
        <dbReference type="ARBA" id="ARBA00005058"/>
    </source>
</evidence>
<dbReference type="InterPro" id="IPR035994">
    <property type="entry name" value="Nucleoside_phosphorylase_sf"/>
</dbReference>
<evidence type="ECO:0000256" key="4">
    <source>
        <dbReference type="ARBA" id="ARBA00022679"/>
    </source>
</evidence>
<reference evidence="7 8" key="1">
    <citation type="submission" date="2019-03" db="EMBL/GenBank/DDBJ databases">
        <title>Single cell metagenomics reveals metabolic interactions within the superorganism composed of flagellate Streblomastix strix and complex community of Bacteroidetes bacteria on its surface.</title>
        <authorList>
            <person name="Treitli S.C."/>
            <person name="Kolisko M."/>
            <person name="Husnik F."/>
            <person name="Keeling P."/>
            <person name="Hampl V."/>
        </authorList>
    </citation>
    <scope>NUCLEOTIDE SEQUENCE [LARGE SCALE GENOMIC DNA]</scope>
    <source>
        <strain evidence="7">ST1C</strain>
    </source>
</reference>
<evidence type="ECO:0000313" key="8">
    <source>
        <dbReference type="Proteomes" id="UP000324800"/>
    </source>
</evidence>
<dbReference type="GO" id="GO:0004731">
    <property type="term" value="F:purine-nucleoside phosphorylase activity"/>
    <property type="evidence" value="ECO:0007669"/>
    <property type="project" value="UniProtKB-EC"/>
</dbReference>
<sequence>MSTQIQPESDFPTKENIEETIAVINSRSHSFQPKIGIILGTGLSGMGTQLDATPAPTVIPYSDIPHFARSTVQGHAGNLILGNINGVPVICMQGRFHYYEGWSMKQITYPVRVFAFLGVKILIVSNAAGCLIKEWKVGDIGLITDHIGFQGATPLMGPNKDFFPPHSVRFPDMMNCYDANLREEVKKTSEKMGVLLREGVYCAMAGPSFETSAEHEMLRRVGGHFVGMSTVPEVIIARHSGLRVIGFSVMTNMAVKDGVSDHNAISDVGKAAGDILIPLLREALPPIVKHI</sequence>
<dbReference type="PANTHER" id="PTHR11904:SF9">
    <property type="entry name" value="PURINE NUCLEOSIDE PHOSPHORYLASE-RELATED"/>
    <property type="match status" value="1"/>
</dbReference>
<dbReference type="SUPFAM" id="SSF53167">
    <property type="entry name" value="Purine and uridine phosphorylases"/>
    <property type="match status" value="1"/>
</dbReference>
<dbReference type="GO" id="GO:0009116">
    <property type="term" value="P:nucleoside metabolic process"/>
    <property type="evidence" value="ECO:0007669"/>
    <property type="project" value="InterPro"/>
</dbReference>
<keyword evidence="3 5" id="KW-0328">Glycosyltransferase</keyword>
<dbReference type="OrthoDB" id="10261782at2759"/>
<accession>A0A5J4VJ60</accession>
<dbReference type="PIRSF" id="PIRSF000477">
    <property type="entry name" value="PurNPase"/>
    <property type="match status" value="1"/>
</dbReference>
<proteinExistence type="inferred from homology"/>
<name>A0A5J4VJ60_9EUKA</name>
<comment type="pathway">
    <text evidence="1 5">Purine metabolism; purine nucleoside salvage.</text>
</comment>
<keyword evidence="4 5" id="KW-0808">Transferase</keyword>
<evidence type="ECO:0000256" key="2">
    <source>
        <dbReference type="ARBA" id="ARBA00006751"/>
    </source>
</evidence>
<dbReference type="PANTHER" id="PTHR11904">
    <property type="entry name" value="METHYLTHIOADENOSINE/PURINE NUCLEOSIDE PHOSPHORYLASE"/>
    <property type="match status" value="1"/>
</dbReference>
<comment type="function">
    <text evidence="5">The purine nucleoside phosphorylases catalyze the phosphorolytic breakdown of the N-glycosidic bond in the beta-(deoxy)ribonucleoside molecules, with the formation of the corresponding free purine bases and pentose-1-phosphate.</text>
</comment>
<comment type="similarity">
    <text evidence="2 5">Belongs to the PNP/MTAP phosphorylase family.</text>
</comment>
<dbReference type="CDD" id="cd09009">
    <property type="entry name" value="PNP-EcPNPII_like"/>
    <property type="match status" value="1"/>
</dbReference>
<dbReference type="EC" id="2.4.2.1" evidence="5"/>
<protein>
    <recommendedName>
        <fullName evidence="5">Purine nucleoside phosphorylase</fullName>
        <ecNumber evidence="5">2.4.2.1</ecNumber>
    </recommendedName>
    <alternativeName>
        <fullName evidence="5">Inosine-guanosine phosphorylase</fullName>
    </alternativeName>
</protein>
<dbReference type="InterPro" id="IPR011270">
    <property type="entry name" value="Pur_Nuc_Pase_Ino/Guo-sp"/>
</dbReference>
<dbReference type="AlphaFoldDB" id="A0A5J4VJ60"/>
<dbReference type="UniPathway" id="UPA00606"/>
<evidence type="ECO:0000313" key="7">
    <source>
        <dbReference type="EMBL" id="KAA6382466.1"/>
    </source>
</evidence>
<evidence type="ECO:0000256" key="3">
    <source>
        <dbReference type="ARBA" id="ARBA00022676"/>
    </source>
</evidence>
<dbReference type="GO" id="GO:0005737">
    <property type="term" value="C:cytoplasm"/>
    <property type="evidence" value="ECO:0007669"/>
    <property type="project" value="TreeGrafter"/>
</dbReference>